<evidence type="ECO:0000313" key="3">
    <source>
        <dbReference type="Proteomes" id="UP000464053"/>
    </source>
</evidence>
<reference evidence="2 3" key="1">
    <citation type="submission" date="2018-03" db="EMBL/GenBank/DDBJ databases">
        <title>Pantoea intestinalis SRCM103226 isolated form the mealworm.</title>
        <authorList>
            <person name="Jeong D.-Y."/>
            <person name="Kim J.W."/>
        </authorList>
    </citation>
    <scope>NUCLEOTIDE SEQUENCE [LARGE SCALE GENOMIC DNA]</scope>
    <source>
        <strain evidence="2 3">SRCM103226</strain>
    </source>
</reference>
<accession>A0A6P1PXU4</accession>
<proteinExistence type="predicted"/>
<organism evidence="2 3">
    <name type="scientific">Mixta intestinalis</name>
    <dbReference type="NCBI Taxonomy" id="1615494"/>
    <lineage>
        <taxon>Bacteria</taxon>
        <taxon>Pseudomonadati</taxon>
        <taxon>Pseudomonadota</taxon>
        <taxon>Gammaproteobacteria</taxon>
        <taxon>Enterobacterales</taxon>
        <taxon>Erwiniaceae</taxon>
        <taxon>Mixta</taxon>
    </lineage>
</organism>
<name>A0A6P1PXU4_9GAMM</name>
<dbReference type="RefSeq" id="WP_244323810.1">
    <property type="nucleotide sequence ID" value="NZ_CP028271.1"/>
</dbReference>
<dbReference type="Pfam" id="PF21837">
    <property type="entry name" value="DUF6896"/>
    <property type="match status" value="1"/>
</dbReference>
<dbReference type="Proteomes" id="UP000464053">
    <property type="component" value="Chromosome"/>
</dbReference>
<evidence type="ECO:0000313" key="2">
    <source>
        <dbReference type="EMBL" id="QHM71406.1"/>
    </source>
</evidence>
<keyword evidence="3" id="KW-1185">Reference proteome</keyword>
<evidence type="ECO:0000259" key="1">
    <source>
        <dbReference type="Pfam" id="PF21837"/>
    </source>
</evidence>
<gene>
    <name evidence="2" type="ORF">C7M51_01693</name>
</gene>
<protein>
    <recommendedName>
        <fullName evidence="1">DUF6896 domain-containing protein</fullName>
    </recommendedName>
</protein>
<dbReference type="EMBL" id="CP028271">
    <property type="protein sequence ID" value="QHM71406.1"/>
    <property type="molecule type" value="Genomic_DNA"/>
</dbReference>
<dbReference type="KEGG" id="mint:C7M51_01693"/>
<dbReference type="AlphaFoldDB" id="A0A6P1PXU4"/>
<feature type="domain" description="DUF6896" evidence="1">
    <location>
        <begin position="6"/>
        <end position="129"/>
    </location>
</feature>
<sequence>MNENFYLLIVEFQENVQAALKLMYRSGIKMPSSRSEWIESDIPSSGELEGGVKYYKHGAGCWVGLDSGEVDFDFGLQGKVGGFNAWWLTRFAGNNIETYGFRNFDDIFEHINKALADGELIYPEHDLYYIANVPYTYAIDTDSRNSGDMLPSRNHDRVLTLKIHYFETAELMFKNYDKLDQKMQRNGYLSQREEIEMRIYLSTWLGFLGVVCEGFRKLNMRVLLDNNRPIRFKELLPISDSIRNSMKKTRIHSGYLEIMFFILEKITGLHIIFLIRKLNGLYGPVNCTWHFQVFFRSIEFSVKCIVLLMGVKAKAIDKEKGNAP</sequence>
<dbReference type="InterPro" id="IPR054191">
    <property type="entry name" value="DUF6896"/>
</dbReference>